<sequence length="1010" mass="117850">MTEVNFGDFQMEERYKKLERTLKLASLRKENRKKDEFTLRAPSSINIDSFDSSINVPQGSRIDSEIVSSSNNLRNILLKRKNINSDHKKFATSSVRKFNEENSCQRDYLQMPPPSFDINFYNSKHSNNIETYNVSKFLLQNKYNTSDIDIISPKKENYKFSDNNEKYIDTSSYIHSNSFQYRNIKMFTEWTVILNEQNLLIIKGKIECGIIAWSKPIIRRLTSTKLECVCKHLYHLQGNIVDNQCELPNYVRGKFYDGFPDDWENVYEIWKMFVQQGCSATFRWPTPITDSDDDIKSEITDITFAYSTSPKNKISPKECLSEQKIKNKENSYSYNKKIDSFTQTHISDVTENLCYNRENIQFLINQYNNNKENYKQKDCLNYVVSYKSIQDRPNVEHTKLKQDIQIEEKNSEINYNSSDVSDSESAIYTGIPKIPIERIIRQKKTLLKSKHYCTNINCTNVRSEKIDCTNFNDSNNTDKYVEPKIIKENEQNVHIHKYFAQKDTTDIHKSVKNLQDSYEKIKKNECKTIMTETPKNIIETNSCIETNNKNNQNRFSHQQQKEFFSYSKNSINERTKPVVLSSIPIDIEIKNKQLYTLQNSKESLVEDENKVIEELHEIKKRTYQKSPIKFNTTSRKNSNLLSDSEHFKENIKIQPNNMDSIITKRSSYDNSKISKDNKLTDDIEPKLLSDWTPRVLFKSGLNLIFEGNLLNEIGHIVHRKFKTDKIYRRISGKLVETIHHEFYQLVGNLRDTKHVIPKKLLRKCRYGCPVNIEQFCKEWESLQNSIDIVDYEDSTKKCNDLSMDNINVGRSSKGRRIIPPLTYWTGERIIMKDNNPVYKPGTIQDNNNRINNSLEQISKNSPKMLMGNTENIVKKIKNNKSKKFATKNTKKTRMSESSDSSNDHNISVYKDEIGKITSNSINISNKQNSKPINIENSHESCTNVTKTKTAVKKSKVRKNVESNTSFLGTSKQMHGSHQSSVERYRDIVCMYYQSIPNKDDILSDDQVSHV</sequence>
<protein>
    <recommendedName>
        <fullName evidence="2">SANTA domain-containing protein</fullName>
    </recommendedName>
</protein>
<dbReference type="InterPro" id="IPR015216">
    <property type="entry name" value="SANTA"/>
</dbReference>
<accession>A0A2A3EKX5</accession>
<feature type="region of interest" description="Disordered" evidence="1">
    <location>
        <begin position="882"/>
        <end position="905"/>
    </location>
</feature>
<evidence type="ECO:0000313" key="4">
    <source>
        <dbReference type="Proteomes" id="UP000242457"/>
    </source>
</evidence>
<dbReference type="EMBL" id="KZ288215">
    <property type="protein sequence ID" value="PBC32463.1"/>
    <property type="molecule type" value="Genomic_DNA"/>
</dbReference>
<evidence type="ECO:0000259" key="2">
    <source>
        <dbReference type="Pfam" id="PF09133"/>
    </source>
</evidence>
<dbReference type="Pfam" id="PF09133">
    <property type="entry name" value="SANTA"/>
    <property type="match status" value="1"/>
</dbReference>
<feature type="domain" description="SANTA" evidence="2">
    <location>
        <begin position="188"/>
        <end position="265"/>
    </location>
</feature>
<feature type="compositionally biased region" description="Basic residues" evidence="1">
    <location>
        <begin position="882"/>
        <end position="892"/>
    </location>
</feature>
<evidence type="ECO:0000313" key="3">
    <source>
        <dbReference type="EMBL" id="PBC32463.1"/>
    </source>
</evidence>
<dbReference type="OrthoDB" id="118550at2759"/>
<proteinExistence type="predicted"/>
<evidence type="ECO:0000256" key="1">
    <source>
        <dbReference type="SAM" id="MobiDB-lite"/>
    </source>
</evidence>
<gene>
    <name evidence="3" type="ORF">APICC_07416</name>
</gene>
<dbReference type="AlphaFoldDB" id="A0A2A3EKX5"/>
<reference evidence="3 4" key="1">
    <citation type="submission" date="2014-07" db="EMBL/GenBank/DDBJ databases">
        <title>Genomic and transcriptomic analysis on Apis cerana provide comprehensive insights into honey bee biology.</title>
        <authorList>
            <person name="Diao Q."/>
            <person name="Sun L."/>
            <person name="Zheng H."/>
            <person name="Zheng H."/>
            <person name="Xu S."/>
            <person name="Wang S."/>
            <person name="Zeng Z."/>
            <person name="Hu F."/>
            <person name="Su S."/>
            <person name="Wu J."/>
        </authorList>
    </citation>
    <scope>NUCLEOTIDE SEQUENCE [LARGE SCALE GENOMIC DNA]</scope>
    <source>
        <tissue evidence="3">Pupae without intestine</tissue>
    </source>
</reference>
<feature type="compositionally biased region" description="Polar residues" evidence="1">
    <location>
        <begin position="895"/>
        <end position="905"/>
    </location>
</feature>
<organism evidence="3 4">
    <name type="scientific">Apis cerana cerana</name>
    <name type="common">Oriental honeybee</name>
    <dbReference type="NCBI Taxonomy" id="94128"/>
    <lineage>
        <taxon>Eukaryota</taxon>
        <taxon>Metazoa</taxon>
        <taxon>Ecdysozoa</taxon>
        <taxon>Arthropoda</taxon>
        <taxon>Hexapoda</taxon>
        <taxon>Insecta</taxon>
        <taxon>Pterygota</taxon>
        <taxon>Neoptera</taxon>
        <taxon>Endopterygota</taxon>
        <taxon>Hymenoptera</taxon>
        <taxon>Apocrita</taxon>
        <taxon>Aculeata</taxon>
        <taxon>Apoidea</taxon>
        <taxon>Anthophila</taxon>
        <taxon>Apidae</taxon>
        <taxon>Apis</taxon>
    </lineage>
</organism>
<name>A0A2A3EKX5_APICC</name>
<dbReference type="Proteomes" id="UP000242457">
    <property type="component" value="Unassembled WGS sequence"/>
</dbReference>
<keyword evidence="4" id="KW-1185">Reference proteome</keyword>